<dbReference type="AlphaFoldDB" id="A0A067H5T3"/>
<keyword evidence="9" id="KW-0539">Nucleus</keyword>
<gene>
    <name evidence="12" type="ORF">CISIN_1g004163mg</name>
</gene>
<dbReference type="EMBL" id="KK784875">
    <property type="protein sequence ID" value="KDO82921.1"/>
    <property type="molecule type" value="Genomic_DNA"/>
</dbReference>
<dbReference type="PANTHER" id="PTHR31576:SF2">
    <property type="entry name" value="TATA BOX-BINDING PROTEIN-ASSOCIATED FACTOR RNA POLYMERASE I SUBUNIT B"/>
    <property type="match status" value="1"/>
</dbReference>
<keyword evidence="6" id="KW-0805">Transcription regulation</keyword>
<keyword evidence="8" id="KW-0804">Transcription</keyword>
<feature type="domain" description="Rrn7/TAF1B N-terminal cyclin" evidence="11">
    <location>
        <begin position="163"/>
        <end position="296"/>
    </location>
</feature>
<dbReference type="GO" id="GO:0008270">
    <property type="term" value="F:zinc ion binding"/>
    <property type="evidence" value="ECO:0007669"/>
    <property type="project" value="UniProtKB-KW"/>
</dbReference>
<dbReference type="InterPro" id="IPR048540">
    <property type="entry name" value="Rrn7_cyclin_N"/>
</dbReference>
<accession>A0A067H5T3</accession>
<dbReference type="InterPro" id="IPR033599">
    <property type="entry name" value="TAF1B/Rrn7"/>
</dbReference>
<keyword evidence="3" id="KW-0479">Metal-binding</keyword>
<dbReference type="GO" id="GO:0070860">
    <property type="term" value="C:RNA polymerase I core factor complex"/>
    <property type="evidence" value="ECO:0000318"/>
    <property type="project" value="GO_Central"/>
</dbReference>
<evidence type="ECO:0000256" key="7">
    <source>
        <dbReference type="ARBA" id="ARBA00023125"/>
    </source>
</evidence>
<evidence type="ECO:0000256" key="3">
    <source>
        <dbReference type="ARBA" id="ARBA00022723"/>
    </source>
</evidence>
<feature type="region of interest" description="Disordered" evidence="10">
    <location>
        <begin position="599"/>
        <end position="629"/>
    </location>
</feature>
<evidence type="ECO:0000313" key="12">
    <source>
        <dbReference type="EMBL" id="KDO82921.1"/>
    </source>
</evidence>
<evidence type="ECO:0000256" key="4">
    <source>
        <dbReference type="ARBA" id="ARBA00022771"/>
    </source>
</evidence>
<dbReference type="GO" id="GO:0042790">
    <property type="term" value="P:nucleolar large rRNA transcription by RNA polymerase I"/>
    <property type="evidence" value="ECO:0000318"/>
    <property type="project" value="GO_Central"/>
</dbReference>
<comment type="similarity">
    <text evidence="2">Belongs to the RRN7/TAF1B family.</text>
</comment>
<dbReference type="PaxDb" id="2711-XP_006483156.1"/>
<dbReference type="Pfam" id="PF20644">
    <property type="entry name" value="Rrn7_cyclin_N"/>
    <property type="match status" value="1"/>
</dbReference>
<organism evidence="12 13">
    <name type="scientific">Citrus sinensis</name>
    <name type="common">Sweet orange</name>
    <name type="synonym">Citrus aurantium var. sinensis</name>
    <dbReference type="NCBI Taxonomy" id="2711"/>
    <lineage>
        <taxon>Eukaryota</taxon>
        <taxon>Viridiplantae</taxon>
        <taxon>Streptophyta</taxon>
        <taxon>Embryophyta</taxon>
        <taxon>Tracheophyta</taxon>
        <taxon>Spermatophyta</taxon>
        <taxon>Magnoliopsida</taxon>
        <taxon>eudicotyledons</taxon>
        <taxon>Gunneridae</taxon>
        <taxon>Pentapetalae</taxon>
        <taxon>rosids</taxon>
        <taxon>malvids</taxon>
        <taxon>Sapindales</taxon>
        <taxon>Rutaceae</taxon>
        <taxon>Aurantioideae</taxon>
        <taxon>Citrus</taxon>
    </lineage>
</organism>
<reference evidence="12 13" key="1">
    <citation type="submission" date="2014-04" db="EMBL/GenBank/DDBJ databases">
        <authorList>
            <consortium name="International Citrus Genome Consortium"/>
            <person name="Gmitter F."/>
            <person name="Chen C."/>
            <person name="Farmerie W."/>
            <person name="Harkins T."/>
            <person name="Desany B."/>
            <person name="Mohiuddin M."/>
            <person name="Kodira C."/>
            <person name="Borodovsky M."/>
            <person name="Lomsadze A."/>
            <person name="Burns P."/>
            <person name="Jenkins J."/>
            <person name="Prochnik S."/>
            <person name="Shu S."/>
            <person name="Chapman J."/>
            <person name="Pitluck S."/>
            <person name="Schmutz J."/>
            <person name="Rokhsar D."/>
        </authorList>
    </citation>
    <scope>NUCLEOTIDE SEQUENCE</scope>
</reference>
<dbReference type="GO" id="GO:0001164">
    <property type="term" value="F:RNA polymerase I core promoter sequence-specific DNA binding"/>
    <property type="evidence" value="ECO:0000318"/>
    <property type="project" value="GO_Central"/>
</dbReference>
<proteinExistence type="inferred from homology"/>
<protein>
    <recommendedName>
        <fullName evidence="11">Rrn7/TAF1B N-terminal cyclin domain-containing protein</fullName>
    </recommendedName>
</protein>
<dbReference type="PANTHER" id="PTHR31576">
    <property type="entry name" value="TATA BOX-BINDING PROTEIN-ASSOCIATED FACTOR RNA POLYMERASE I SUBUNIT B"/>
    <property type="match status" value="1"/>
</dbReference>
<keyword evidence="5" id="KW-0862">Zinc</keyword>
<evidence type="ECO:0000259" key="11">
    <source>
        <dbReference type="Pfam" id="PF20644"/>
    </source>
</evidence>
<evidence type="ECO:0000256" key="2">
    <source>
        <dbReference type="ARBA" id="ARBA00006899"/>
    </source>
</evidence>
<dbReference type="eggNOG" id="KOG1988">
    <property type="taxonomic scope" value="Eukaryota"/>
</dbReference>
<dbReference type="Proteomes" id="UP000027120">
    <property type="component" value="Unassembled WGS sequence"/>
</dbReference>
<evidence type="ECO:0000256" key="6">
    <source>
        <dbReference type="ARBA" id="ARBA00023015"/>
    </source>
</evidence>
<evidence type="ECO:0000256" key="8">
    <source>
        <dbReference type="ARBA" id="ARBA00023163"/>
    </source>
</evidence>
<name>A0A067H5T3_CITSI</name>
<dbReference type="STRING" id="2711.A0A067H5T3"/>
<keyword evidence="4" id="KW-0863">Zinc-finger</keyword>
<comment type="subcellular location">
    <subcellularLocation>
        <location evidence="1">Nucleus</location>
        <location evidence="1">Nucleolus</location>
    </subcellularLocation>
</comment>
<feature type="compositionally biased region" description="Polar residues" evidence="10">
    <location>
        <begin position="607"/>
        <end position="618"/>
    </location>
</feature>
<evidence type="ECO:0000256" key="10">
    <source>
        <dbReference type="SAM" id="MobiDB-lite"/>
    </source>
</evidence>
<evidence type="ECO:0000256" key="9">
    <source>
        <dbReference type="ARBA" id="ARBA00023242"/>
    </source>
</evidence>
<evidence type="ECO:0000256" key="1">
    <source>
        <dbReference type="ARBA" id="ARBA00004604"/>
    </source>
</evidence>
<evidence type="ECO:0000313" key="13">
    <source>
        <dbReference type="Proteomes" id="UP000027120"/>
    </source>
</evidence>
<keyword evidence="13" id="KW-1185">Reference proteome</keyword>
<sequence length="771" mass="86857">MADGEGDIRRLKCKKCDNVGFECAYDGFYYCTHCNALDDEIVETGVADEDFMATGAGTGTALYQASHARQVANSRPANHFVPLSQQSSFWSPLFDEPNTTTTTTTTANYNDLDSIIHRIKREEVSYTDMVGPTEPQDFGSSGPVKADYEDYHFEVRMKYVMGMQLMIQLQCEALVDKFNVCPLICGVAASIWFRFLASTGLLSQGWADEAIVQSESQELAESKDFQPRAKYRDEPHTLHGQRAVMIWYKLLRQKIPLSSSLAISFLACHVVREAILPTDIVKWSIEGKIPYFAAFVEIEKRFGQTSVACSLSPSFMFRPSKSVPSQKLESFAASIAESIGLHLPPVNFYALASRYLKQLCLPLGKILPRALKIQEWSMPPDLWLSTNECRFPTRVCVMSILIVSIRILYNINGFGAWEKSLSSRKFFSSTSNIGGKFDPECNSKMRDEVEEISCSPSSVIGDSNAKSSKNSSHFKESELDAEALLYDLEARYNDIHDSVTYEYSKDLPTYLKYCKDVVFAGLEPPHDDPEEAIMIEKFWKFYQNEKESEAAEDSGKRCGIASKRKRSRDDLSLGSHYKESEKIREKEFTTRLSASADYESFSGDDYPQQSLNGDNSSKSSEEYPNSEAIDEASAETIIDSAVKRLKLDMENNRFCYISPRVQIKRLDYLQYVRKSDEGALTYAAHADYYILLRACATIAQVDIRSMHMAVLSFERRLAWLEKRIDHCLHLTPPSVTCRFCSDPVELAAGDPICNATEDSADDHIGLSNLNT</sequence>
<evidence type="ECO:0000256" key="5">
    <source>
        <dbReference type="ARBA" id="ARBA00022833"/>
    </source>
</evidence>
<keyword evidence="7" id="KW-0238">DNA-binding</keyword>